<dbReference type="STRING" id="27835.A0A0N4XXH1"/>
<dbReference type="Proteomes" id="UP000271162">
    <property type="component" value="Unassembled WGS sequence"/>
</dbReference>
<dbReference type="WBParaSite" id="NBR_0000768701-mRNA-1">
    <property type="protein sequence ID" value="NBR_0000768701-mRNA-1"/>
    <property type="gene ID" value="NBR_0000768701"/>
</dbReference>
<name>A0A0N4XXH1_NIPBR</name>
<reference evidence="4" key="1">
    <citation type="submission" date="2017-02" db="UniProtKB">
        <authorList>
            <consortium name="WormBaseParasite"/>
        </authorList>
    </citation>
    <scope>IDENTIFICATION</scope>
</reference>
<sequence>MLWDLIMTTAFFVLAVYPKAKENQLVDYKGAEFNARTFGLVMGSAMVLFFIIRFISTWILWKYWTLLRTRERLASDAQYFPLSTKA</sequence>
<accession>A0A0N4XXH1</accession>
<dbReference type="OMA" id="ISTWILW"/>
<proteinExistence type="predicted"/>
<dbReference type="AlphaFoldDB" id="A0A0N4XXH1"/>
<keyword evidence="1" id="KW-1133">Transmembrane helix</keyword>
<feature type="transmembrane region" description="Helical" evidence="1">
    <location>
        <begin position="36"/>
        <end position="61"/>
    </location>
</feature>
<keyword evidence="1" id="KW-0812">Transmembrane</keyword>
<keyword evidence="1" id="KW-0472">Membrane</keyword>
<protein>
    <submittedName>
        <fullName evidence="4">MAR-binding protein</fullName>
    </submittedName>
</protein>
<organism evidence="4">
    <name type="scientific">Nippostrongylus brasiliensis</name>
    <name type="common">Rat hookworm</name>
    <dbReference type="NCBI Taxonomy" id="27835"/>
    <lineage>
        <taxon>Eukaryota</taxon>
        <taxon>Metazoa</taxon>
        <taxon>Ecdysozoa</taxon>
        <taxon>Nematoda</taxon>
        <taxon>Chromadorea</taxon>
        <taxon>Rhabditida</taxon>
        <taxon>Rhabditina</taxon>
        <taxon>Rhabditomorpha</taxon>
        <taxon>Strongyloidea</taxon>
        <taxon>Heligmosomidae</taxon>
        <taxon>Nippostrongylus</taxon>
    </lineage>
</organism>
<gene>
    <name evidence="2" type="ORF">NBR_LOCUS7688</name>
</gene>
<evidence type="ECO:0000313" key="3">
    <source>
        <dbReference type="Proteomes" id="UP000271162"/>
    </source>
</evidence>
<keyword evidence="3" id="KW-1185">Reference proteome</keyword>
<dbReference type="EMBL" id="UYSL01019915">
    <property type="protein sequence ID" value="VDL71277.1"/>
    <property type="molecule type" value="Genomic_DNA"/>
</dbReference>
<evidence type="ECO:0000256" key="1">
    <source>
        <dbReference type="SAM" id="Phobius"/>
    </source>
</evidence>
<evidence type="ECO:0000313" key="4">
    <source>
        <dbReference type="WBParaSite" id="NBR_0000768701-mRNA-1"/>
    </source>
</evidence>
<evidence type="ECO:0000313" key="2">
    <source>
        <dbReference type="EMBL" id="VDL71277.1"/>
    </source>
</evidence>
<reference evidence="2 3" key="2">
    <citation type="submission" date="2018-11" db="EMBL/GenBank/DDBJ databases">
        <authorList>
            <consortium name="Pathogen Informatics"/>
        </authorList>
    </citation>
    <scope>NUCLEOTIDE SEQUENCE [LARGE SCALE GENOMIC DNA]</scope>
</reference>